<evidence type="ECO:0000313" key="4">
    <source>
        <dbReference type="Proteomes" id="UP000663064"/>
    </source>
</evidence>
<dbReference type="InterPro" id="IPR006311">
    <property type="entry name" value="TAT_signal"/>
</dbReference>
<evidence type="ECO:0000259" key="2">
    <source>
        <dbReference type="Pfam" id="PF13360"/>
    </source>
</evidence>
<feature type="domain" description="Pyrrolo-quinoline quinone repeat" evidence="2">
    <location>
        <begin position="60"/>
        <end position="204"/>
    </location>
</feature>
<dbReference type="AlphaFoldDB" id="A0A871BKT5"/>
<evidence type="ECO:0000256" key="1">
    <source>
        <dbReference type="SAM" id="MobiDB-lite"/>
    </source>
</evidence>
<feature type="region of interest" description="Disordered" evidence="1">
    <location>
        <begin position="33"/>
        <end position="58"/>
    </location>
</feature>
<dbReference type="RefSeq" id="WP_193493853.1">
    <property type="nucleotide sequence ID" value="NZ_CP063206.1"/>
</dbReference>
<proteinExistence type="predicted"/>
<sequence>MPSQRRRQFLRACVATVGLGTAGCLGSNELAGTTTEAETQTETPTKTTTSNQTKQREPPVVWQRTLGSEITTAPTSTGGSLYVGTKSGTIESLSADNGSQQWSFDADTELRISPVHIGETVFVVVGKSDLFENHGVVALDAETGTVQWTFNPEAWWLEILGATENVLYVGTEDDAIEDGGQTLYALSVADGAKQWSGEIGDPSGGLLTTETMYVPTYGRLYAYDAGTGKQRWTAEVEDYSYRTIAATDETVCFVADEGDVRGKLVALDNETGEEKWSHDEWITTSTTLHDGTLYVGGEHIAAFDPESGEQQWQADESGFVPRVPVQDGVLFAGGSTVRAFDTEGGGLNWTWTPKESVEGVIPSATVADSLYIDSWGRDDPRNRFKFSLDVTTGEQQWAFEDGTQLTDLSVDENQAYVGSAKGAVYSLQ</sequence>
<dbReference type="PROSITE" id="PS51318">
    <property type="entry name" value="TAT"/>
    <property type="match status" value="1"/>
</dbReference>
<dbReference type="InterPro" id="IPR002372">
    <property type="entry name" value="PQQ_rpt_dom"/>
</dbReference>
<keyword evidence="3" id="KW-0614">Plasmid</keyword>
<organism evidence="3 4">
    <name type="scientific">Haloferax gibbonsii</name>
    <dbReference type="NCBI Taxonomy" id="35746"/>
    <lineage>
        <taxon>Archaea</taxon>
        <taxon>Methanobacteriati</taxon>
        <taxon>Methanobacteriota</taxon>
        <taxon>Stenosarchaea group</taxon>
        <taxon>Halobacteria</taxon>
        <taxon>Halobacteriales</taxon>
        <taxon>Haloferacaceae</taxon>
        <taxon>Haloferax</taxon>
    </lineage>
</organism>
<dbReference type="SMART" id="SM00564">
    <property type="entry name" value="PQQ"/>
    <property type="match status" value="8"/>
</dbReference>
<reference evidence="3" key="1">
    <citation type="journal article" date="2021" name="Front. Microbiol.">
        <title>Cellular and Genomic Properties of Haloferax gibbonsii LR2-5, the Host of Euryarchaeal Virus HFTV1.</title>
        <authorList>
            <person name="Tittes C."/>
            <person name="Schwarzer S."/>
            <person name="Pfeiffer F."/>
            <person name="Dyall-Smith M."/>
            <person name="Rodriguez-Franco M."/>
            <person name="Oksanen H.M."/>
            <person name="Quax T.E.F."/>
        </authorList>
    </citation>
    <scope>NUCLEOTIDE SEQUENCE</scope>
    <source>
        <strain evidence="3">LR2-5</strain>
    </source>
</reference>
<feature type="compositionally biased region" description="Low complexity" evidence="1">
    <location>
        <begin position="33"/>
        <end position="53"/>
    </location>
</feature>
<dbReference type="Gene3D" id="2.130.10.10">
    <property type="entry name" value="YVTN repeat-like/Quinoprotein amine dehydrogenase"/>
    <property type="match status" value="2"/>
</dbReference>
<dbReference type="PANTHER" id="PTHR34512:SF30">
    <property type="entry name" value="OUTER MEMBRANE PROTEIN ASSEMBLY FACTOR BAMB"/>
    <property type="match status" value="1"/>
</dbReference>
<evidence type="ECO:0000313" key="3">
    <source>
        <dbReference type="EMBL" id="QOS13409.1"/>
    </source>
</evidence>
<dbReference type="PANTHER" id="PTHR34512">
    <property type="entry name" value="CELL SURFACE PROTEIN"/>
    <property type="match status" value="1"/>
</dbReference>
<dbReference type="InterPro" id="IPR015943">
    <property type="entry name" value="WD40/YVTN_repeat-like_dom_sf"/>
</dbReference>
<dbReference type="PROSITE" id="PS51257">
    <property type="entry name" value="PROKAR_LIPOPROTEIN"/>
    <property type="match status" value="1"/>
</dbReference>
<dbReference type="EMBL" id="CP063206">
    <property type="protein sequence ID" value="QOS13409.1"/>
    <property type="molecule type" value="Genomic_DNA"/>
</dbReference>
<dbReference type="Proteomes" id="UP000663064">
    <property type="component" value="Plasmid pHGLR1"/>
</dbReference>
<feature type="domain" description="Pyrrolo-quinoline quinone repeat" evidence="2">
    <location>
        <begin position="298"/>
        <end position="424"/>
    </location>
</feature>
<dbReference type="SUPFAM" id="SSF50998">
    <property type="entry name" value="Quinoprotein alcohol dehydrogenase-like"/>
    <property type="match status" value="1"/>
</dbReference>
<dbReference type="GeneID" id="59460932"/>
<dbReference type="Pfam" id="PF13360">
    <property type="entry name" value="PQQ_2"/>
    <property type="match status" value="3"/>
</dbReference>
<gene>
    <name evidence="3" type="ORF">HfgLR_20865</name>
</gene>
<dbReference type="InterPro" id="IPR018391">
    <property type="entry name" value="PQQ_b-propeller_rpt"/>
</dbReference>
<dbReference type="InterPro" id="IPR011047">
    <property type="entry name" value="Quinoprotein_ADH-like_sf"/>
</dbReference>
<geneLocation type="plasmid" evidence="3 4">
    <name>pHGLR1</name>
</geneLocation>
<feature type="domain" description="Pyrrolo-quinoline quinone repeat" evidence="2">
    <location>
        <begin position="211"/>
        <end position="286"/>
    </location>
</feature>
<name>A0A871BKT5_HALGI</name>
<protein>
    <submittedName>
        <fullName evidence="3">PQQ repeat protein</fullName>
    </submittedName>
</protein>
<accession>A0A871BKT5</accession>